<sequence length="341" mass="38577">MYLGWGIGSEADSMYFIMTISVLAGGLLGGIGMYCLQRKQRKQELKKMIGLTDEILNEREIKASASGEETLYARIEHQLVRVQELMQGRKDAAERSRDEIQKLIAEIAHQMRTPLMNMETYLGFLQENLEENSTGAAGNNPDSANRSSDIRQSLQYAAAIENSQQKLHFLVESFIKMSRLEQHIIQIKKEDKDILKTLRNSLGQIQPQAETKGVQFDISFLENAAFLHDPNWLGEAVFNILENAVKYSEAGGRVEVSMSQNEMYLKIRVRDYGIGIGAGEENQIFQRFYRGKDVTTQEGFGIGLYLSREIVNRHGGFLVAKRMHPGLMLELCFPTALLEVC</sequence>
<dbReference type="EMBL" id="CYZU01000017">
    <property type="protein sequence ID" value="CUO39718.1"/>
    <property type="molecule type" value="Genomic_DNA"/>
</dbReference>
<dbReference type="Gene3D" id="3.30.565.10">
    <property type="entry name" value="Histidine kinase-like ATPase, C-terminal domain"/>
    <property type="match status" value="1"/>
</dbReference>
<keyword evidence="4 9" id="KW-0808">Transferase</keyword>
<dbReference type="SUPFAM" id="SSF55874">
    <property type="entry name" value="ATPase domain of HSP90 chaperone/DNA topoisomerase II/histidine kinase"/>
    <property type="match status" value="1"/>
</dbReference>
<dbReference type="InterPro" id="IPR036097">
    <property type="entry name" value="HisK_dim/P_sf"/>
</dbReference>
<keyword evidence="5 9" id="KW-0418">Kinase</keyword>
<dbReference type="Pfam" id="PF02518">
    <property type="entry name" value="HATPase_c"/>
    <property type="match status" value="1"/>
</dbReference>
<dbReference type="SMART" id="SM00387">
    <property type="entry name" value="HATPase_c"/>
    <property type="match status" value="1"/>
</dbReference>
<evidence type="ECO:0000256" key="1">
    <source>
        <dbReference type="ARBA" id="ARBA00000085"/>
    </source>
</evidence>
<accession>A0A174ESU2</accession>
<feature type="domain" description="Histidine kinase" evidence="8">
    <location>
        <begin position="106"/>
        <end position="337"/>
    </location>
</feature>
<dbReference type="InterPro" id="IPR003594">
    <property type="entry name" value="HATPase_dom"/>
</dbReference>
<dbReference type="InterPro" id="IPR050736">
    <property type="entry name" value="Sensor_HK_Regulatory"/>
</dbReference>
<dbReference type="STRING" id="39482.ERS852491_02079"/>
<evidence type="ECO:0000313" key="9">
    <source>
        <dbReference type="EMBL" id="CUO39718.1"/>
    </source>
</evidence>
<dbReference type="Proteomes" id="UP000095544">
    <property type="component" value="Unassembled WGS sequence"/>
</dbReference>
<dbReference type="PANTHER" id="PTHR43711">
    <property type="entry name" value="TWO-COMPONENT HISTIDINE KINASE"/>
    <property type="match status" value="1"/>
</dbReference>
<dbReference type="InterPro" id="IPR005467">
    <property type="entry name" value="His_kinase_dom"/>
</dbReference>
<keyword evidence="6" id="KW-0902">Two-component regulatory system</keyword>
<protein>
    <recommendedName>
        <fullName evidence="2">histidine kinase</fullName>
        <ecNumber evidence="2">2.7.13.3</ecNumber>
    </recommendedName>
</protein>
<keyword evidence="7" id="KW-0472">Membrane</keyword>
<keyword evidence="7" id="KW-0812">Transmembrane</keyword>
<dbReference type="PROSITE" id="PS50109">
    <property type="entry name" value="HIS_KIN"/>
    <property type="match status" value="1"/>
</dbReference>
<keyword evidence="3" id="KW-0597">Phosphoprotein</keyword>
<evidence type="ECO:0000256" key="2">
    <source>
        <dbReference type="ARBA" id="ARBA00012438"/>
    </source>
</evidence>
<dbReference type="Pfam" id="PF00512">
    <property type="entry name" value="HisKA"/>
    <property type="match status" value="1"/>
</dbReference>
<dbReference type="InterPro" id="IPR004358">
    <property type="entry name" value="Sig_transdc_His_kin-like_C"/>
</dbReference>
<feature type="transmembrane region" description="Helical" evidence="7">
    <location>
        <begin position="15"/>
        <end position="36"/>
    </location>
</feature>
<dbReference type="InterPro" id="IPR003661">
    <property type="entry name" value="HisK_dim/P_dom"/>
</dbReference>
<evidence type="ECO:0000256" key="7">
    <source>
        <dbReference type="SAM" id="Phobius"/>
    </source>
</evidence>
<dbReference type="CDD" id="cd00075">
    <property type="entry name" value="HATPase"/>
    <property type="match status" value="1"/>
</dbReference>
<dbReference type="EC" id="2.7.13.3" evidence="2"/>
<dbReference type="PRINTS" id="PR00344">
    <property type="entry name" value="BCTRLSENSOR"/>
</dbReference>
<reference evidence="9 10" key="1">
    <citation type="submission" date="2015-09" db="EMBL/GenBank/DDBJ databases">
        <authorList>
            <consortium name="Pathogen Informatics"/>
        </authorList>
    </citation>
    <scope>NUCLEOTIDE SEQUENCE [LARGE SCALE GENOMIC DNA]</scope>
    <source>
        <strain evidence="9 10">2789STDY5834876</strain>
    </source>
</reference>
<dbReference type="AlphaFoldDB" id="A0A174ESU2"/>
<gene>
    <name evidence="9" type="primary">walK_2</name>
    <name evidence="9" type="ORF">ERS852491_02079</name>
</gene>
<dbReference type="InterPro" id="IPR036890">
    <property type="entry name" value="HATPase_C_sf"/>
</dbReference>
<evidence type="ECO:0000256" key="3">
    <source>
        <dbReference type="ARBA" id="ARBA00022553"/>
    </source>
</evidence>
<evidence type="ECO:0000256" key="5">
    <source>
        <dbReference type="ARBA" id="ARBA00022777"/>
    </source>
</evidence>
<organism evidence="9 10">
    <name type="scientific">Faecalicatena contorta</name>
    <dbReference type="NCBI Taxonomy" id="39482"/>
    <lineage>
        <taxon>Bacteria</taxon>
        <taxon>Bacillati</taxon>
        <taxon>Bacillota</taxon>
        <taxon>Clostridia</taxon>
        <taxon>Lachnospirales</taxon>
        <taxon>Lachnospiraceae</taxon>
        <taxon>Faecalicatena</taxon>
    </lineage>
</organism>
<dbReference type="CDD" id="cd00082">
    <property type="entry name" value="HisKA"/>
    <property type="match status" value="1"/>
</dbReference>
<name>A0A174ESU2_9FIRM</name>
<dbReference type="Gene3D" id="1.10.287.130">
    <property type="match status" value="1"/>
</dbReference>
<evidence type="ECO:0000256" key="4">
    <source>
        <dbReference type="ARBA" id="ARBA00022679"/>
    </source>
</evidence>
<dbReference type="PANTHER" id="PTHR43711:SF26">
    <property type="entry name" value="SENSOR HISTIDINE KINASE RCSC"/>
    <property type="match status" value="1"/>
</dbReference>
<evidence type="ECO:0000313" key="10">
    <source>
        <dbReference type="Proteomes" id="UP000095544"/>
    </source>
</evidence>
<keyword evidence="7" id="KW-1133">Transmembrane helix</keyword>
<dbReference type="SMART" id="SM00388">
    <property type="entry name" value="HisKA"/>
    <property type="match status" value="1"/>
</dbReference>
<comment type="catalytic activity">
    <reaction evidence="1">
        <text>ATP + protein L-histidine = ADP + protein N-phospho-L-histidine.</text>
        <dbReference type="EC" id="2.7.13.3"/>
    </reaction>
</comment>
<dbReference type="SUPFAM" id="SSF47384">
    <property type="entry name" value="Homodimeric domain of signal transducing histidine kinase"/>
    <property type="match status" value="1"/>
</dbReference>
<evidence type="ECO:0000259" key="8">
    <source>
        <dbReference type="PROSITE" id="PS50109"/>
    </source>
</evidence>
<proteinExistence type="predicted"/>
<evidence type="ECO:0000256" key="6">
    <source>
        <dbReference type="ARBA" id="ARBA00023012"/>
    </source>
</evidence>
<dbReference type="GO" id="GO:0000155">
    <property type="term" value="F:phosphorelay sensor kinase activity"/>
    <property type="evidence" value="ECO:0007669"/>
    <property type="project" value="InterPro"/>
</dbReference>